<feature type="domain" description="Protein NO VEIN C-terminal" evidence="1">
    <location>
        <begin position="16"/>
        <end position="58"/>
    </location>
</feature>
<dbReference type="Pfam" id="PF13020">
    <property type="entry name" value="NOV_C"/>
    <property type="match status" value="1"/>
</dbReference>
<evidence type="ECO:0000259" key="1">
    <source>
        <dbReference type="Pfam" id="PF13020"/>
    </source>
</evidence>
<accession>A0ABW8U4L9</accession>
<gene>
    <name evidence="2" type="ORF">ACJHVH_03650</name>
</gene>
<proteinExistence type="predicted"/>
<protein>
    <submittedName>
        <fullName evidence="2">Protein NO VEIN domain-containing protein</fullName>
    </submittedName>
</protein>
<dbReference type="RefSeq" id="WP_407068800.1">
    <property type="nucleotide sequence ID" value="NZ_JBJJXE010000003.1"/>
</dbReference>
<keyword evidence="3" id="KW-1185">Reference proteome</keyword>
<evidence type="ECO:0000313" key="2">
    <source>
        <dbReference type="EMBL" id="MFL1732094.1"/>
    </source>
</evidence>
<evidence type="ECO:0000313" key="3">
    <source>
        <dbReference type="Proteomes" id="UP001624684"/>
    </source>
</evidence>
<reference evidence="2 3" key="1">
    <citation type="submission" date="2024-11" db="EMBL/GenBank/DDBJ databases">
        <title>First Report of Moraxella oculi in Brazil in an Infectious Bovine Keratoconjunctivitis Outbreak.</title>
        <authorList>
            <person name="Carvalho C.V."/>
            <person name="Domingues R."/>
            <person name="Coutinho C."/>
            <person name="Honorio N.T.B.S."/>
            <person name="Faza D.R.L.R."/>
            <person name="Carvalho W.A."/>
            <person name="Machado A.B.F."/>
            <person name="Martins M.F."/>
            <person name="Gaspar E.B."/>
        </authorList>
    </citation>
    <scope>NUCLEOTIDE SEQUENCE [LARGE SCALE GENOMIC DNA]</scope>
    <source>
        <strain evidence="2 3">2117LE</strain>
    </source>
</reference>
<dbReference type="InterPro" id="IPR024975">
    <property type="entry name" value="NOV_C"/>
</dbReference>
<dbReference type="EMBL" id="JBJJXE010000003">
    <property type="protein sequence ID" value="MFL1732094.1"/>
    <property type="molecule type" value="Genomic_DNA"/>
</dbReference>
<dbReference type="Proteomes" id="UP001624684">
    <property type="component" value="Unassembled WGS sequence"/>
</dbReference>
<sequence>MVTYANVVKLILQDARLFGDDHDFQITRNSKKNHLAEVKRHSPNKGKIRLTENEYLKA</sequence>
<comment type="caution">
    <text evidence="2">The sequence shown here is derived from an EMBL/GenBank/DDBJ whole genome shotgun (WGS) entry which is preliminary data.</text>
</comment>
<organism evidence="2 3">
    <name type="scientific">Moraxella oculi</name>
    <dbReference type="NCBI Taxonomy" id="2940516"/>
    <lineage>
        <taxon>Bacteria</taxon>
        <taxon>Pseudomonadati</taxon>
        <taxon>Pseudomonadota</taxon>
        <taxon>Gammaproteobacteria</taxon>
        <taxon>Moraxellales</taxon>
        <taxon>Moraxellaceae</taxon>
        <taxon>Moraxella</taxon>
    </lineage>
</organism>
<name>A0ABW8U4L9_9GAMM</name>